<feature type="region of interest" description="Disordered" evidence="1">
    <location>
        <begin position="1"/>
        <end position="140"/>
    </location>
</feature>
<evidence type="ECO:0000256" key="1">
    <source>
        <dbReference type="SAM" id="MobiDB-lite"/>
    </source>
</evidence>
<accession>A0A1B9IKS0</accession>
<proteinExistence type="predicted"/>
<evidence type="ECO:0000313" key="3">
    <source>
        <dbReference type="Proteomes" id="UP000092583"/>
    </source>
</evidence>
<feature type="compositionally biased region" description="Low complexity" evidence="1">
    <location>
        <begin position="331"/>
        <end position="344"/>
    </location>
</feature>
<reference evidence="2 3" key="1">
    <citation type="submission" date="2013-07" db="EMBL/GenBank/DDBJ databases">
        <title>The Genome Sequence of Kwoniella mangroviensis CBS10435.</title>
        <authorList>
            <consortium name="The Broad Institute Genome Sequencing Platform"/>
            <person name="Cuomo C."/>
            <person name="Litvintseva A."/>
            <person name="Chen Y."/>
            <person name="Heitman J."/>
            <person name="Sun S."/>
            <person name="Springer D."/>
            <person name="Dromer F."/>
            <person name="Young S.K."/>
            <person name="Zeng Q."/>
            <person name="Gargeya S."/>
            <person name="Fitzgerald M."/>
            <person name="Abouelleil A."/>
            <person name="Alvarado L."/>
            <person name="Berlin A.M."/>
            <person name="Chapman S.B."/>
            <person name="Dewar J."/>
            <person name="Goldberg J."/>
            <person name="Griggs A."/>
            <person name="Gujja S."/>
            <person name="Hansen M."/>
            <person name="Howarth C."/>
            <person name="Imamovic A."/>
            <person name="Larimer J."/>
            <person name="McCowan C."/>
            <person name="Murphy C."/>
            <person name="Pearson M."/>
            <person name="Priest M."/>
            <person name="Roberts A."/>
            <person name="Saif S."/>
            <person name="Shea T."/>
            <person name="Sykes S."/>
            <person name="Wortman J."/>
            <person name="Nusbaum C."/>
            <person name="Birren B."/>
        </authorList>
    </citation>
    <scope>NUCLEOTIDE SEQUENCE [LARGE SCALE GENOMIC DNA]</scope>
    <source>
        <strain evidence="2 3">CBS 10435</strain>
    </source>
</reference>
<feature type="compositionally biased region" description="Basic and acidic residues" evidence="1">
    <location>
        <begin position="61"/>
        <end position="79"/>
    </location>
</feature>
<feature type="region of interest" description="Disordered" evidence="1">
    <location>
        <begin position="473"/>
        <end position="589"/>
    </location>
</feature>
<dbReference type="EMBL" id="KV700091">
    <property type="protein sequence ID" value="OCF56097.1"/>
    <property type="molecule type" value="Genomic_DNA"/>
</dbReference>
<feature type="region of interest" description="Disordered" evidence="1">
    <location>
        <begin position="397"/>
        <end position="448"/>
    </location>
</feature>
<feature type="region of interest" description="Disordered" evidence="1">
    <location>
        <begin position="284"/>
        <end position="304"/>
    </location>
</feature>
<organism evidence="2 3">
    <name type="scientific">Kwoniella mangroviensis CBS 10435</name>
    <dbReference type="NCBI Taxonomy" id="1331196"/>
    <lineage>
        <taxon>Eukaryota</taxon>
        <taxon>Fungi</taxon>
        <taxon>Dikarya</taxon>
        <taxon>Basidiomycota</taxon>
        <taxon>Agaricomycotina</taxon>
        <taxon>Tremellomycetes</taxon>
        <taxon>Tremellales</taxon>
        <taxon>Cryptococcaceae</taxon>
        <taxon>Kwoniella</taxon>
    </lineage>
</organism>
<reference evidence="3" key="2">
    <citation type="submission" date="2013-12" db="EMBL/GenBank/DDBJ databases">
        <title>Evolution of pathogenesis and genome organization in the Tremellales.</title>
        <authorList>
            <person name="Cuomo C."/>
            <person name="Litvintseva A."/>
            <person name="Heitman J."/>
            <person name="Chen Y."/>
            <person name="Sun S."/>
            <person name="Springer D."/>
            <person name="Dromer F."/>
            <person name="Young S."/>
            <person name="Zeng Q."/>
            <person name="Chapman S."/>
            <person name="Gujja S."/>
            <person name="Saif S."/>
            <person name="Birren B."/>
        </authorList>
    </citation>
    <scope>NUCLEOTIDE SEQUENCE [LARGE SCALE GENOMIC DNA]</scope>
    <source>
        <strain evidence="3">CBS 10435</strain>
    </source>
</reference>
<dbReference type="OrthoDB" id="2565391at2759"/>
<feature type="compositionally biased region" description="Basic and acidic residues" evidence="1">
    <location>
        <begin position="413"/>
        <end position="448"/>
    </location>
</feature>
<feature type="region of interest" description="Disordered" evidence="1">
    <location>
        <begin position="208"/>
        <end position="245"/>
    </location>
</feature>
<feature type="compositionally biased region" description="Polar residues" evidence="1">
    <location>
        <begin position="24"/>
        <end position="33"/>
    </location>
</feature>
<sequence length="589" mass="64359">MASPSTQGGPGPSTTSQKQKRIQATRSHSSPSLTHWIGTPEGGMKRSWIPSTSPGVAITCMEDKKGVGKVDKGKGKDTGVEEGLSQLYVTHEKQELSSTSSTSNTRRRSPIKKFIVIQSNESRTQSQPESGLEPIPDKHGNVIADEVPKTQAQRNSWGSSLMGSVVTAGVFGAALGLTAYRLLANQQPNGTSVSEVLRDADVPMEAEGIENGEAQIPTDEEVQISRSTHQSQDEARISQEEEEAGLGHNGFLASDINPDVARATASIPDHRIGEPVGNNVDIGQNPISDLPPPPAYEETVQTDSKVKEWEDVEIDDHLVTPSSSKISTLRSKPSSMFLSPSSSPSPKPRRIRHARIRRSRSSRNGWMYNHPLSDSRSLPSIEIYRLTLDDEEIESTFSASPNEIVKTRVKSPGTDETRDNEGDLKLSRDRSDDLNGQKEEGQADDERSIEMTSRLDLMSLQLTALIEEGKKALESTPGLGTTPRWEEEGDLFTPSRKNRKNVGVDELRESNIDRSNTHKKTRRGSKIPMRVGSDVHLKHSSSSTRLDTDKGHRKIASSSEVEGSQREVSKSKIPIMSKSRSVVSGLNGV</sequence>
<keyword evidence="3" id="KW-1185">Reference proteome</keyword>
<dbReference type="Proteomes" id="UP000092583">
    <property type="component" value="Unassembled WGS sequence"/>
</dbReference>
<protein>
    <submittedName>
        <fullName evidence="2">Uncharacterized protein</fullName>
    </submittedName>
</protein>
<gene>
    <name evidence="2" type="ORF">L486_06038</name>
</gene>
<dbReference type="AlphaFoldDB" id="A0A1B9IKS0"/>
<feature type="compositionally biased region" description="Polar residues" evidence="1">
    <location>
        <begin position="320"/>
        <end position="330"/>
    </location>
</feature>
<feature type="region of interest" description="Disordered" evidence="1">
    <location>
        <begin position="319"/>
        <end position="372"/>
    </location>
</feature>
<evidence type="ECO:0000313" key="2">
    <source>
        <dbReference type="EMBL" id="OCF56097.1"/>
    </source>
</evidence>
<feature type="compositionally biased region" description="Basic residues" evidence="1">
    <location>
        <begin position="347"/>
        <end position="361"/>
    </location>
</feature>
<feature type="compositionally biased region" description="Polar residues" evidence="1">
    <location>
        <begin position="117"/>
        <end position="129"/>
    </location>
</feature>
<feature type="compositionally biased region" description="Polar residues" evidence="1">
    <location>
        <begin position="578"/>
        <end position="589"/>
    </location>
</feature>
<feature type="compositionally biased region" description="Basic and acidic residues" evidence="1">
    <location>
        <begin position="502"/>
        <end position="516"/>
    </location>
</feature>
<name>A0A1B9IKS0_9TREE</name>
<feature type="compositionally biased region" description="Polar residues" evidence="1">
    <location>
        <begin position="1"/>
        <end position="17"/>
    </location>
</feature>